<organism evidence="8 9">
    <name type="scientific">Hyphodiscus hymeniophilus</name>
    <dbReference type="NCBI Taxonomy" id="353542"/>
    <lineage>
        <taxon>Eukaryota</taxon>
        <taxon>Fungi</taxon>
        <taxon>Dikarya</taxon>
        <taxon>Ascomycota</taxon>
        <taxon>Pezizomycotina</taxon>
        <taxon>Leotiomycetes</taxon>
        <taxon>Helotiales</taxon>
        <taxon>Hyphodiscaceae</taxon>
        <taxon>Hyphodiscus</taxon>
    </lineage>
</organism>
<feature type="transmembrane region" description="Helical" evidence="7">
    <location>
        <begin position="170"/>
        <end position="187"/>
    </location>
</feature>
<dbReference type="Proteomes" id="UP000785200">
    <property type="component" value="Unassembled WGS sequence"/>
</dbReference>
<sequence>MSDSQNSLKSPSAQPVVQDAVLSADELELRAQGHKGELPRQFSTLSTLAIAFTLTSAWIGYSATFPYPLLAGGGPYVFWGLIVATVACCIITAGLAELSSAYPSTGGQYHFAFMVSSPRTRASVAFGMGWLSVIAYCLFTASATIVNAQIVAAIAGFWHEDFVATQWQVYLMYVLFQALATAVVTLFPRQLPKTEIVFFFISVSGCIVFFITVLSASDTKQPAKVVFTEVVNVTGWSDGVSFILGVGTCMYAYIATDGASHLAEELPNPGKGIPRTMMLSLGISAVSVIPWTLAFMFSTNDLEAVGNSTFPILEVYQQALNNRAGATFLAVWLLVVYFGSIISATAATGRLTWAFARDNGLPFSPTLAKIHPTLQMPVNATCAASVFVAVYGAIYVGSTTAFNSFISMSILSLNVTYAIPQGIVLFRGRDKILPSTRHFNLGKILGPFCNIFCVLWVSLYTVLFCLPTFLPAEVESMNYVSVVVAGVVLIIVIMWFSGKNKTFLGPIINMELLEAAQVQHGEDAENQSKAEVSKKISEHQRRASQEKPVM</sequence>
<keyword evidence="4 7" id="KW-1133">Transmembrane helix</keyword>
<evidence type="ECO:0000256" key="3">
    <source>
        <dbReference type="ARBA" id="ARBA00022692"/>
    </source>
</evidence>
<dbReference type="InterPro" id="IPR002293">
    <property type="entry name" value="AA/rel_permease1"/>
</dbReference>
<feature type="transmembrane region" description="Helical" evidence="7">
    <location>
        <begin position="476"/>
        <end position="496"/>
    </location>
</feature>
<evidence type="ECO:0000256" key="6">
    <source>
        <dbReference type="SAM" id="MobiDB-lite"/>
    </source>
</evidence>
<reference evidence="8" key="1">
    <citation type="submission" date="2019-07" db="EMBL/GenBank/DDBJ databases">
        <title>Hyphodiscus hymeniophilus genome sequencing and assembly.</title>
        <authorList>
            <person name="Kramer G."/>
            <person name="Nodwell J."/>
        </authorList>
    </citation>
    <scope>NUCLEOTIDE SEQUENCE</scope>
    <source>
        <strain evidence="8">ATCC 34498</strain>
    </source>
</reference>
<dbReference type="PANTHER" id="PTHR45649:SF11">
    <property type="entry name" value="TRANSPORTER, PUTATIVE (EUROFUNG)-RELATED"/>
    <property type="match status" value="1"/>
</dbReference>
<dbReference type="AlphaFoldDB" id="A0A9P6SKT1"/>
<feature type="transmembrane region" description="Helical" evidence="7">
    <location>
        <begin position="404"/>
        <end position="426"/>
    </location>
</feature>
<dbReference type="GO" id="GO:0016020">
    <property type="term" value="C:membrane"/>
    <property type="evidence" value="ECO:0007669"/>
    <property type="project" value="UniProtKB-SubCell"/>
</dbReference>
<evidence type="ECO:0000256" key="4">
    <source>
        <dbReference type="ARBA" id="ARBA00022989"/>
    </source>
</evidence>
<evidence type="ECO:0000256" key="5">
    <source>
        <dbReference type="ARBA" id="ARBA00023136"/>
    </source>
</evidence>
<feature type="transmembrane region" description="Helical" evidence="7">
    <location>
        <begin position="329"/>
        <end position="356"/>
    </location>
</feature>
<evidence type="ECO:0000313" key="9">
    <source>
        <dbReference type="Proteomes" id="UP000785200"/>
    </source>
</evidence>
<feature type="transmembrane region" description="Helical" evidence="7">
    <location>
        <begin position="42"/>
        <end position="64"/>
    </location>
</feature>
<dbReference type="OrthoDB" id="2417308at2759"/>
<evidence type="ECO:0000313" key="8">
    <source>
        <dbReference type="EMBL" id="KAG0645338.1"/>
    </source>
</evidence>
<dbReference type="Gene3D" id="1.20.1740.10">
    <property type="entry name" value="Amino acid/polyamine transporter I"/>
    <property type="match status" value="1"/>
</dbReference>
<dbReference type="PANTHER" id="PTHR45649">
    <property type="entry name" value="AMINO-ACID PERMEASE BAT1"/>
    <property type="match status" value="1"/>
</dbReference>
<comment type="subcellular location">
    <subcellularLocation>
        <location evidence="1">Membrane</location>
        <topology evidence="1">Multi-pass membrane protein</topology>
    </subcellularLocation>
</comment>
<keyword evidence="3 7" id="KW-0812">Transmembrane</keyword>
<name>A0A9P6SKT1_9HELO</name>
<dbReference type="EMBL" id="VNKQ01000019">
    <property type="protein sequence ID" value="KAG0645338.1"/>
    <property type="molecule type" value="Genomic_DNA"/>
</dbReference>
<feature type="transmembrane region" description="Helical" evidence="7">
    <location>
        <begin position="277"/>
        <end position="297"/>
    </location>
</feature>
<keyword evidence="9" id="KW-1185">Reference proteome</keyword>
<dbReference type="GO" id="GO:0022857">
    <property type="term" value="F:transmembrane transporter activity"/>
    <property type="evidence" value="ECO:0007669"/>
    <property type="project" value="InterPro"/>
</dbReference>
<keyword evidence="2" id="KW-0813">Transport</keyword>
<protein>
    <submittedName>
        <fullName evidence="8">Choline transport</fullName>
    </submittedName>
</protein>
<feature type="transmembrane region" description="Helical" evidence="7">
    <location>
        <begin position="377"/>
        <end position="398"/>
    </location>
</feature>
<feature type="transmembrane region" description="Helical" evidence="7">
    <location>
        <begin position="447"/>
        <end position="470"/>
    </location>
</feature>
<gene>
    <name evidence="8" type="ORF">D0Z07_8810</name>
</gene>
<feature type="transmembrane region" description="Helical" evidence="7">
    <location>
        <begin position="129"/>
        <end position="158"/>
    </location>
</feature>
<keyword evidence="5 7" id="KW-0472">Membrane</keyword>
<dbReference type="PIRSF" id="PIRSF006060">
    <property type="entry name" value="AA_transporter"/>
    <property type="match status" value="1"/>
</dbReference>
<comment type="caution">
    <text evidence="8">The sequence shown here is derived from an EMBL/GenBank/DDBJ whole genome shotgun (WGS) entry which is preliminary data.</text>
</comment>
<proteinExistence type="predicted"/>
<dbReference type="Pfam" id="PF13520">
    <property type="entry name" value="AA_permease_2"/>
    <property type="match status" value="1"/>
</dbReference>
<feature type="region of interest" description="Disordered" evidence="6">
    <location>
        <begin position="523"/>
        <end position="550"/>
    </location>
</feature>
<feature type="transmembrane region" description="Helical" evidence="7">
    <location>
        <begin position="196"/>
        <end position="216"/>
    </location>
</feature>
<evidence type="ECO:0000256" key="7">
    <source>
        <dbReference type="SAM" id="Phobius"/>
    </source>
</evidence>
<accession>A0A9P6SKT1</accession>
<evidence type="ECO:0000256" key="2">
    <source>
        <dbReference type="ARBA" id="ARBA00022448"/>
    </source>
</evidence>
<feature type="transmembrane region" description="Helical" evidence="7">
    <location>
        <begin position="76"/>
        <end position="96"/>
    </location>
</feature>
<evidence type="ECO:0000256" key="1">
    <source>
        <dbReference type="ARBA" id="ARBA00004141"/>
    </source>
</evidence>